<proteinExistence type="predicted"/>
<accession>A0A2N9J7Y5</accession>
<gene>
    <name evidence="1" type="ORF">FSB_LOCUS60363</name>
</gene>
<evidence type="ECO:0000313" key="1">
    <source>
        <dbReference type="EMBL" id="SPD32481.1"/>
    </source>
</evidence>
<dbReference type="PANTHER" id="PTHR33116">
    <property type="entry name" value="REVERSE TRANSCRIPTASE ZINC-BINDING DOMAIN-CONTAINING PROTEIN-RELATED-RELATED"/>
    <property type="match status" value="1"/>
</dbReference>
<reference evidence="1" key="1">
    <citation type="submission" date="2018-02" db="EMBL/GenBank/DDBJ databases">
        <authorList>
            <person name="Cohen D.B."/>
            <person name="Kent A.D."/>
        </authorList>
    </citation>
    <scope>NUCLEOTIDE SEQUENCE</scope>
</reference>
<evidence type="ECO:0008006" key="2">
    <source>
        <dbReference type="Google" id="ProtNLM"/>
    </source>
</evidence>
<protein>
    <recommendedName>
        <fullName evidence="2">Reverse transcriptase domain-containing protein</fullName>
    </recommendedName>
</protein>
<name>A0A2N9J7Y5_FAGSY</name>
<organism evidence="1">
    <name type="scientific">Fagus sylvatica</name>
    <name type="common">Beechnut</name>
    <dbReference type="NCBI Taxonomy" id="28930"/>
    <lineage>
        <taxon>Eukaryota</taxon>
        <taxon>Viridiplantae</taxon>
        <taxon>Streptophyta</taxon>
        <taxon>Embryophyta</taxon>
        <taxon>Tracheophyta</taxon>
        <taxon>Spermatophyta</taxon>
        <taxon>Magnoliopsida</taxon>
        <taxon>eudicotyledons</taxon>
        <taxon>Gunneridae</taxon>
        <taxon>Pentapetalae</taxon>
        <taxon>rosids</taxon>
        <taxon>fabids</taxon>
        <taxon>Fagales</taxon>
        <taxon>Fagaceae</taxon>
        <taxon>Fagus</taxon>
    </lineage>
</organism>
<dbReference type="EMBL" id="OIVN01006405">
    <property type="protein sequence ID" value="SPD32481.1"/>
    <property type="molecule type" value="Genomic_DNA"/>
</dbReference>
<sequence length="408" mass="46397">MEILSKILKKVEDSGLIRGFQASRSGVPGLSISHILFADDTMIMCDADPVQLMYLRLAMTCFEASTGLRVNLGKSEIVPVGDVVNLRVLADILCLSHRLPPYELSRHAFGFYIQIHFDLESYHREDGTSVGWLEETISFYSIAKRIEQIQRKFLWGGSDDTFKHCFGENGILYCSPVSKGGLGVRKLVPFNRALLDKWLWRFGVEDNRLWKRVLVERHGAGCGDWSTGWTRDSHGCGLWKGIMLGWNAFSAHESFPALYACASNKSATINLIMLLHSWVCFKLIVLHGWWMDGLWWSLKNSGIFDVRSRYSSFRESPPSIFPWKSGAVCVVAMVETVEHLLLHCHVAGALWNWIFQAFGIFLGYVWDRWLSCCHSWWNGLGRHSSDIWNFATSLLDVDDLEGAQSTNF</sequence>
<dbReference type="AlphaFoldDB" id="A0A2N9J7Y5"/>
<dbReference type="PANTHER" id="PTHR33116:SF78">
    <property type="entry name" value="OS12G0587133 PROTEIN"/>
    <property type="match status" value="1"/>
</dbReference>